<dbReference type="EMBL" id="MU858333">
    <property type="protein sequence ID" value="KAK4206960.1"/>
    <property type="molecule type" value="Genomic_DNA"/>
</dbReference>
<evidence type="ECO:0000256" key="7">
    <source>
        <dbReference type="SAM" id="Phobius"/>
    </source>
</evidence>
<accession>A0AAN6XWQ9</accession>
<gene>
    <name evidence="8" type="ORF">QBC37DRAFT_434203</name>
</gene>
<evidence type="ECO:0000256" key="4">
    <source>
        <dbReference type="ARBA" id="ARBA00022989"/>
    </source>
</evidence>
<reference evidence="8" key="2">
    <citation type="submission" date="2023-05" db="EMBL/GenBank/DDBJ databases">
        <authorList>
            <consortium name="Lawrence Berkeley National Laboratory"/>
            <person name="Steindorff A."/>
            <person name="Hensen N."/>
            <person name="Bonometti L."/>
            <person name="Westerberg I."/>
            <person name="Brannstrom I.O."/>
            <person name="Guillou S."/>
            <person name="Cros-Aarteil S."/>
            <person name="Calhoun S."/>
            <person name="Haridas S."/>
            <person name="Kuo A."/>
            <person name="Mondo S."/>
            <person name="Pangilinan J."/>
            <person name="Riley R."/>
            <person name="Labutti K."/>
            <person name="Andreopoulos B."/>
            <person name="Lipzen A."/>
            <person name="Chen C."/>
            <person name="Yanf M."/>
            <person name="Daum C."/>
            <person name="Ng V."/>
            <person name="Clum A."/>
            <person name="Ohm R."/>
            <person name="Martin F."/>
            <person name="Silar P."/>
            <person name="Natvig D."/>
            <person name="Lalanne C."/>
            <person name="Gautier V."/>
            <person name="Ament-Velasquez S.L."/>
            <person name="Kruys A."/>
            <person name="Hutchinson M.I."/>
            <person name="Powell A.J."/>
            <person name="Barry K."/>
            <person name="Miller A.N."/>
            <person name="Grigoriev I.V."/>
            <person name="Debuchy R."/>
            <person name="Gladieux P."/>
            <person name="Thoren M.H."/>
            <person name="Johannesson H."/>
        </authorList>
    </citation>
    <scope>NUCLEOTIDE SEQUENCE</scope>
    <source>
        <strain evidence="8">PSN293</strain>
    </source>
</reference>
<name>A0AAN6XWQ9_9PEZI</name>
<keyword evidence="3 7" id="KW-0812">Transmembrane</keyword>
<keyword evidence="5 7" id="KW-0472">Membrane</keyword>
<dbReference type="GO" id="GO:0022857">
    <property type="term" value="F:transmembrane transporter activity"/>
    <property type="evidence" value="ECO:0007669"/>
    <property type="project" value="TreeGrafter"/>
</dbReference>
<keyword evidence="4 7" id="KW-1133">Transmembrane helix</keyword>
<evidence type="ECO:0000313" key="8">
    <source>
        <dbReference type="EMBL" id="KAK4206960.1"/>
    </source>
</evidence>
<feature type="transmembrane region" description="Helical" evidence="7">
    <location>
        <begin position="124"/>
        <end position="142"/>
    </location>
</feature>
<dbReference type="AlphaFoldDB" id="A0AAN6XWQ9"/>
<protein>
    <submittedName>
        <fullName evidence="8">Uncharacterized protein</fullName>
    </submittedName>
</protein>
<keyword evidence="6" id="KW-0325">Glycoprotein</keyword>
<evidence type="ECO:0000256" key="5">
    <source>
        <dbReference type="ARBA" id="ARBA00023136"/>
    </source>
</evidence>
<sequence length="172" mass="19014">MFDQRTSIVAAVVVQCVWSLGLGQLMTSTLPGVQASVDEKLRSPATSTWGFFREFGGVWRTAVTGAIFNSRFGSLVEREVTDTGLREELSGGNGYSFASAELNLGLPEETRQQVVRVFTESLRLVFQIAIGLSGLCFLLSILQKEYELRKTHQSEYGLKRKAERPSSKLTSV</sequence>
<dbReference type="Proteomes" id="UP001301769">
    <property type="component" value="Unassembled WGS sequence"/>
</dbReference>
<proteinExistence type="predicted"/>
<evidence type="ECO:0000256" key="6">
    <source>
        <dbReference type="ARBA" id="ARBA00023180"/>
    </source>
</evidence>
<dbReference type="SUPFAM" id="SSF103473">
    <property type="entry name" value="MFS general substrate transporter"/>
    <property type="match status" value="1"/>
</dbReference>
<evidence type="ECO:0000256" key="3">
    <source>
        <dbReference type="ARBA" id="ARBA00022692"/>
    </source>
</evidence>
<dbReference type="InterPro" id="IPR036259">
    <property type="entry name" value="MFS_trans_sf"/>
</dbReference>
<dbReference type="PANTHER" id="PTHR23501:SF187">
    <property type="entry name" value="MAJOR FACILITATOR SUPERFAMILY (MFS) PROFILE DOMAIN-CONTAINING PROTEIN"/>
    <property type="match status" value="1"/>
</dbReference>
<dbReference type="PANTHER" id="PTHR23501">
    <property type="entry name" value="MAJOR FACILITATOR SUPERFAMILY"/>
    <property type="match status" value="1"/>
</dbReference>
<evidence type="ECO:0000256" key="1">
    <source>
        <dbReference type="ARBA" id="ARBA00004141"/>
    </source>
</evidence>
<reference evidence="8" key="1">
    <citation type="journal article" date="2023" name="Mol. Phylogenet. Evol.">
        <title>Genome-scale phylogeny and comparative genomics of the fungal order Sordariales.</title>
        <authorList>
            <person name="Hensen N."/>
            <person name="Bonometti L."/>
            <person name="Westerberg I."/>
            <person name="Brannstrom I.O."/>
            <person name="Guillou S."/>
            <person name="Cros-Aarteil S."/>
            <person name="Calhoun S."/>
            <person name="Haridas S."/>
            <person name="Kuo A."/>
            <person name="Mondo S."/>
            <person name="Pangilinan J."/>
            <person name="Riley R."/>
            <person name="LaButti K."/>
            <person name="Andreopoulos B."/>
            <person name="Lipzen A."/>
            <person name="Chen C."/>
            <person name="Yan M."/>
            <person name="Daum C."/>
            <person name="Ng V."/>
            <person name="Clum A."/>
            <person name="Steindorff A."/>
            <person name="Ohm R.A."/>
            <person name="Martin F."/>
            <person name="Silar P."/>
            <person name="Natvig D.O."/>
            <person name="Lalanne C."/>
            <person name="Gautier V."/>
            <person name="Ament-Velasquez S.L."/>
            <person name="Kruys A."/>
            <person name="Hutchinson M.I."/>
            <person name="Powell A.J."/>
            <person name="Barry K."/>
            <person name="Miller A.N."/>
            <person name="Grigoriev I.V."/>
            <person name="Debuchy R."/>
            <person name="Gladieux P."/>
            <person name="Hiltunen Thoren M."/>
            <person name="Johannesson H."/>
        </authorList>
    </citation>
    <scope>NUCLEOTIDE SEQUENCE</scope>
    <source>
        <strain evidence="8">PSN293</strain>
    </source>
</reference>
<comment type="subcellular location">
    <subcellularLocation>
        <location evidence="1">Membrane</location>
        <topology evidence="1">Multi-pass membrane protein</topology>
    </subcellularLocation>
</comment>
<keyword evidence="9" id="KW-1185">Reference proteome</keyword>
<organism evidence="8 9">
    <name type="scientific">Rhypophila decipiens</name>
    <dbReference type="NCBI Taxonomy" id="261697"/>
    <lineage>
        <taxon>Eukaryota</taxon>
        <taxon>Fungi</taxon>
        <taxon>Dikarya</taxon>
        <taxon>Ascomycota</taxon>
        <taxon>Pezizomycotina</taxon>
        <taxon>Sordariomycetes</taxon>
        <taxon>Sordariomycetidae</taxon>
        <taxon>Sordariales</taxon>
        <taxon>Naviculisporaceae</taxon>
        <taxon>Rhypophila</taxon>
    </lineage>
</organism>
<dbReference type="GO" id="GO:0005886">
    <property type="term" value="C:plasma membrane"/>
    <property type="evidence" value="ECO:0007669"/>
    <property type="project" value="TreeGrafter"/>
</dbReference>
<keyword evidence="2" id="KW-0813">Transport</keyword>
<evidence type="ECO:0000313" key="9">
    <source>
        <dbReference type="Proteomes" id="UP001301769"/>
    </source>
</evidence>
<comment type="caution">
    <text evidence="8">The sequence shown here is derived from an EMBL/GenBank/DDBJ whole genome shotgun (WGS) entry which is preliminary data.</text>
</comment>
<evidence type="ECO:0000256" key="2">
    <source>
        <dbReference type="ARBA" id="ARBA00022448"/>
    </source>
</evidence>